<evidence type="ECO:0000313" key="1">
    <source>
        <dbReference type="EMBL" id="OAF69921.1"/>
    </source>
</evidence>
<dbReference type="SUPFAM" id="SSF48403">
    <property type="entry name" value="Ankyrin repeat"/>
    <property type="match status" value="1"/>
</dbReference>
<name>A0A177B8M8_9BILA</name>
<proteinExistence type="predicted"/>
<organism evidence="1 2">
    <name type="scientific">Intoshia linei</name>
    <dbReference type="NCBI Taxonomy" id="1819745"/>
    <lineage>
        <taxon>Eukaryota</taxon>
        <taxon>Metazoa</taxon>
        <taxon>Spiralia</taxon>
        <taxon>Lophotrochozoa</taxon>
        <taxon>Mesozoa</taxon>
        <taxon>Orthonectida</taxon>
        <taxon>Rhopaluridae</taxon>
        <taxon>Intoshia</taxon>
    </lineage>
</organism>
<sequence>MNVEDKDFEGNTILHICAARGSLKCFSCVLEQYDTYLLENKNDENLTPIQLSKRYGNYYKLESIVKDVKNFGHYNVEKNLPNVCIHCIKKRLPNHWLKAETFPKSYLKVKNGMSTTYNADIVANINELTESTKSSFVKDFKIKQNASDYWVNINKSGNEATPVCIKYYDQSITIVHKDGFESPPTMCTPPELAQKVSDAQKRNIEQLCSKLNNETNLNAIKMNVNITNKKEIHTHNYYQNILNYWTSIKNFFSHQVLLSVSTHFLTFALGATM</sequence>
<comment type="caution">
    <text evidence="1">The sequence shown here is derived from an EMBL/GenBank/DDBJ whole genome shotgun (WGS) entry which is preliminary data.</text>
</comment>
<accession>A0A177B8M8</accession>
<dbReference type="Proteomes" id="UP000078046">
    <property type="component" value="Unassembled WGS sequence"/>
</dbReference>
<dbReference type="OrthoDB" id="1847170at2759"/>
<gene>
    <name evidence="1" type="ORF">A3Q56_02351</name>
</gene>
<dbReference type="Gene3D" id="1.25.40.20">
    <property type="entry name" value="Ankyrin repeat-containing domain"/>
    <property type="match status" value="1"/>
</dbReference>
<protein>
    <submittedName>
        <fullName evidence="1">Uncharacterized protein</fullName>
    </submittedName>
</protein>
<reference evidence="1 2" key="1">
    <citation type="submission" date="2016-04" db="EMBL/GenBank/DDBJ databases">
        <title>The genome of Intoshia linei affirms orthonectids as highly simplified spiralians.</title>
        <authorList>
            <person name="Mikhailov K.V."/>
            <person name="Slusarev G.S."/>
            <person name="Nikitin M.A."/>
            <person name="Logacheva M.D."/>
            <person name="Penin A."/>
            <person name="Aleoshin V."/>
            <person name="Panchin Y.V."/>
        </authorList>
    </citation>
    <scope>NUCLEOTIDE SEQUENCE [LARGE SCALE GENOMIC DNA]</scope>
    <source>
        <strain evidence="1">Intl2013</strain>
        <tissue evidence="1">Whole animal</tissue>
    </source>
</reference>
<keyword evidence="2" id="KW-1185">Reference proteome</keyword>
<dbReference type="AlphaFoldDB" id="A0A177B8M8"/>
<dbReference type="InterPro" id="IPR036770">
    <property type="entry name" value="Ankyrin_rpt-contain_sf"/>
</dbReference>
<dbReference type="EMBL" id="LWCA01000211">
    <property type="protein sequence ID" value="OAF69921.1"/>
    <property type="molecule type" value="Genomic_DNA"/>
</dbReference>
<evidence type="ECO:0000313" key="2">
    <source>
        <dbReference type="Proteomes" id="UP000078046"/>
    </source>
</evidence>